<evidence type="ECO:0000256" key="4">
    <source>
        <dbReference type="ARBA" id="ARBA00022833"/>
    </source>
</evidence>
<dbReference type="PROSITE" id="PS01249">
    <property type="entry name" value="HYPA"/>
    <property type="match status" value="1"/>
</dbReference>
<comment type="function">
    <text evidence="5">Involved in the maturation of [NiFe] hydrogenases. Required for nickel insertion into the metal center of the hydrogenase.</text>
</comment>
<evidence type="ECO:0000313" key="6">
    <source>
        <dbReference type="EMBL" id="NKY32939.1"/>
    </source>
</evidence>
<keyword evidence="2 5" id="KW-0533">Nickel</keyword>
<comment type="caution">
    <text evidence="6">The sequence shown here is derived from an EMBL/GenBank/DDBJ whole genome shotgun (WGS) entry which is preliminary data.</text>
</comment>
<dbReference type="Proteomes" id="UP000565715">
    <property type="component" value="Unassembled WGS sequence"/>
</dbReference>
<gene>
    <name evidence="5" type="primary">hypA</name>
    <name evidence="6" type="ORF">HGA13_07610</name>
</gene>
<feature type="binding site" evidence="5">
    <location>
        <position position="86"/>
    </location>
    <ligand>
        <name>Zn(2+)</name>
        <dbReference type="ChEBI" id="CHEBI:29105"/>
    </ligand>
</feature>
<dbReference type="GO" id="GO:0008270">
    <property type="term" value="F:zinc ion binding"/>
    <property type="evidence" value="ECO:0007669"/>
    <property type="project" value="UniProtKB-UniRule"/>
</dbReference>
<dbReference type="Pfam" id="PF01155">
    <property type="entry name" value="HypA"/>
    <property type="match status" value="1"/>
</dbReference>
<name>A0A846XCR7_9NOCA</name>
<evidence type="ECO:0000256" key="2">
    <source>
        <dbReference type="ARBA" id="ARBA00022596"/>
    </source>
</evidence>
<accession>A0A846XCR7</accession>
<protein>
    <recommendedName>
        <fullName evidence="5">Hydrogenase maturation factor HypA</fullName>
    </recommendedName>
</protein>
<dbReference type="GO" id="GO:0016151">
    <property type="term" value="F:nickel cation binding"/>
    <property type="evidence" value="ECO:0007669"/>
    <property type="project" value="UniProtKB-UniRule"/>
</dbReference>
<keyword evidence="7" id="KW-1185">Reference proteome</keyword>
<feature type="binding site" evidence="5">
    <location>
        <position position="2"/>
    </location>
    <ligand>
        <name>Ni(2+)</name>
        <dbReference type="ChEBI" id="CHEBI:49786"/>
    </ligand>
</feature>
<dbReference type="InterPro" id="IPR020538">
    <property type="entry name" value="Hydgase_Ni_incorp_HypA/HybF_CS"/>
</dbReference>
<dbReference type="PANTHER" id="PTHR34535">
    <property type="entry name" value="HYDROGENASE MATURATION FACTOR HYPA"/>
    <property type="match status" value="1"/>
</dbReference>
<evidence type="ECO:0000313" key="7">
    <source>
        <dbReference type="Proteomes" id="UP000565715"/>
    </source>
</evidence>
<feature type="binding site" evidence="5">
    <location>
        <position position="88"/>
    </location>
    <ligand>
        <name>Zn(2+)</name>
        <dbReference type="ChEBI" id="CHEBI:29105"/>
    </ligand>
</feature>
<feature type="binding site" evidence="5">
    <location>
        <position position="73"/>
    </location>
    <ligand>
        <name>Zn(2+)</name>
        <dbReference type="ChEBI" id="CHEBI:29105"/>
    </ligand>
</feature>
<dbReference type="PANTHER" id="PTHR34535:SF3">
    <property type="entry name" value="HYDROGENASE MATURATION FACTOR HYPA"/>
    <property type="match status" value="1"/>
</dbReference>
<dbReference type="Gene3D" id="3.30.2320.80">
    <property type="match status" value="1"/>
</dbReference>
<comment type="similarity">
    <text evidence="1 5">Belongs to the HypA/HybF family.</text>
</comment>
<feature type="binding site" evidence="5">
    <location>
        <position position="70"/>
    </location>
    <ligand>
        <name>Zn(2+)</name>
        <dbReference type="ChEBI" id="CHEBI:29105"/>
    </ligand>
</feature>
<dbReference type="AlphaFoldDB" id="A0A846XCR7"/>
<proteinExistence type="inferred from homology"/>
<reference evidence="6 7" key="1">
    <citation type="submission" date="2020-04" db="EMBL/GenBank/DDBJ databases">
        <title>MicrobeNet Type strains.</title>
        <authorList>
            <person name="Nicholson A.C."/>
        </authorList>
    </citation>
    <scope>NUCLEOTIDE SEQUENCE [LARGE SCALE GENOMIC DNA]</scope>
    <source>
        <strain evidence="6 7">DSM 45078</strain>
    </source>
</reference>
<dbReference type="PIRSF" id="PIRSF004761">
    <property type="entry name" value="Hydrgn_mat_HypA"/>
    <property type="match status" value="1"/>
</dbReference>
<dbReference type="InterPro" id="IPR000688">
    <property type="entry name" value="HypA/HybF"/>
</dbReference>
<dbReference type="EMBL" id="JAAXOO010000002">
    <property type="protein sequence ID" value="NKY32939.1"/>
    <property type="molecule type" value="Genomic_DNA"/>
</dbReference>
<keyword evidence="3 5" id="KW-0479">Metal-binding</keyword>
<dbReference type="GO" id="GO:0051604">
    <property type="term" value="P:protein maturation"/>
    <property type="evidence" value="ECO:0007669"/>
    <property type="project" value="InterPro"/>
</dbReference>
<evidence type="ECO:0000256" key="5">
    <source>
        <dbReference type="HAMAP-Rule" id="MF_00213"/>
    </source>
</evidence>
<sequence>MHELAITQDIVDTVCDHAAGRQVCHVTVEIGELTAVVPEAVRFCFGPATVGTVAQDASLELVGVPGVARCRVCGAEFAVADPVLLCVCGSVDADLLSGREIRIRSMEVSRECARPADAATIQPA</sequence>
<organism evidence="6 7">
    <name type="scientific">Nocardia speluncae</name>
    <dbReference type="NCBI Taxonomy" id="419477"/>
    <lineage>
        <taxon>Bacteria</taxon>
        <taxon>Bacillati</taxon>
        <taxon>Actinomycetota</taxon>
        <taxon>Actinomycetes</taxon>
        <taxon>Mycobacteriales</taxon>
        <taxon>Nocardiaceae</taxon>
        <taxon>Nocardia</taxon>
    </lineage>
</organism>
<dbReference type="RefSeq" id="WP_068048640.1">
    <property type="nucleotide sequence ID" value="NZ_JAAXOO010000002.1"/>
</dbReference>
<keyword evidence="4 5" id="KW-0862">Zinc</keyword>
<evidence type="ECO:0000256" key="1">
    <source>
        <dbReference type="ARBA" id="ARBA00010748"/>
    </source>
</evidence>
<evidence type="ECO:0000256" key="3">
    <source>
        <dbReference type="ARBA" id="ARBA00022723"/>
    </source>
</evidence>
<dbReference type="HAMAP" id="MF_00213">
    <property type="entry name" value="HypA_HybF"/>
    <property type="match status" value="1"/>
</dbReference>